<sequence>MRKFVYTILMLLVLAMGVGAGTLIGYHFNDAADAVTAKQLSKAKQSISKLQSTNQQASASISSLKDASSFASSVTAANSTQPTLSNTELAMAAYLDINGTTPAANLQRFGAGSTLNLKTQSDGTIAIDSGTAASTVIFQFNGDTINEGPDPTFTTPGSIQPTSVSVSAINKRYAAYQPQLDAIIDSASDDDASN</sequence>
<keyword evidence="1" id="KW-0175">Coiled coil</keyword>
<gene>
    <name evidence="2" type="ORF">WGH24286_00353</name>
</gene>
<organism evidence="2 3">
    <name type="scientific">Periweissella ghanensis</name>
    <dbReference type="NCBI Taxonomy" id="467997"/>
    <lineage>
        <taxon>Bacteria</taxon>
        <taxon>Bacillati</taxon>
        <taxon>Bacillota</taxon>
        <taxon>Bacilli</taxon>
        <taxon>Lactobacillales</taxon>
        <taxon>Lactobacillaceae</taxon>
        <taxon>Periweissella</taxon>
    </lineage>
</organism>
<dbReference type="Proteomes" id="UP000789719">
    <property type="component" value="Unassembled WGS sequence"/>
</dbReference>
<dbReference type="EMBL" id="CAKKNT010000003">
    <property type="protein sequence ID" value="CAH0417937.1"/>
    <property type="molecule type" value="Genomic_DNA"/>
</dbReference>
<proteinExistence type="predicted"/>
<evidence type="ECO:0000256" key="1">
    <source>
        <dbReference type="SAM" id="Coils"/>
    </source>
</evidence>
<evidence type="ECO:0000313" key="2">
    <source>
        <dbReference type="EMBL" id="CAH0417937.1"/>
    </source>
</evidence>
<protein>
    <submittedName>
        <fullName evidence="2">Uncharacterized protein</fullName>
    </submittedName>
</protein>
<keyword evidence="3" id="KW-1185">Reference proteome</keyword>
<evidence type="ECO:0000313" key="3">
    <source>
        <dbReference type="Proteomes" id="UP000789719"/>
    </source>
</evidence>
<name>A0ABM8Z9U3_9LACO</name>
<reference evidence="2 3" key="1">
    <citation type="submission" date="2021-11" db="EMBL/GenBank/DDBJ databases">
        <authorList>
            <person name="Depoorter E."/>
        </authorList>
    </citation>
    <scope>NUCLEOTIDE SEQUENCE [LARGE SCALE GENOMIC DNA]</scope>
    <source>
        <strain evidence="2 3">LMG 24286</strain>
    </source>
</reference>
<comment type="caution">
    <text evidence="2">The sequence shown here is derived from an EMBL/GenBank/DDBJ whole genome shotgun (WGS) entry which is preliminary data.</text>
</comment>
<dbReference type="RefSeq" id="WP_230098046.1">
    <property type="nucleotide sequence ID" value="NZ_CAKKNT010000003.1"/>
</dbReference>
<accession>A0ABM8Z9U3</accession>
<feature type="coiled-coil region" evidence="1">
    <location>
        <begin position="40"/>
        <end position="67"/>
    </location>
</feature>